<evidence type="ECO:0000313" key="4">
    <source>
        <dbReference type="EMBL" id="CAF2103201.1"/>
    </source>
</evidence>
<dbReference type="EMBL" id="CAJNRE010020299">
    <property type="protein sequence ID" value="CAF2227158.1"/>
    <property type="molecule type" value="Genomic_DNA"/>
</dbReference>
<comment type="caution">
    <text evidence="4">The sequence shown here is derived from an EMBL/GenBank/DDBJ whole genome shotgun (WGS) entry which is preliminary data.</text>
</comment>
<gene>
    <name evidence="7" type="ORF">BYL167_LOCUS7096</name>
    <name evidence="2" type="ORF">CJN711_LOCUS3041</name>
    <name evidence="11" type="ORF">GIL414_LOCUS42221</name>
    <name evidence="3" type="ORF">KQP761_LOCUS29591</name>
    <name evidence="6" type="ORF">MBJ925_LOCUS36691</name>
    <name evidence="8" type="ORF">OVN521_LOCUS12409</name>
    <name evidence="9" type="ORF">SMN809_LOCUS18255</name>
    <name evidence="10" type="ORF">UXM345_LOCUS25836</name>
    <name evidence="4" type="ORF">WKI299_LOCUS20622</name>
    <name evidence="5" type="ORF">XDN619_LOCUS33133</name>
</gene>
<dbReference type="Proteomes" id="UP000663842">
    <property type="component" value="Unassembled WGS sequence"/>
</dbReference>
<evidence type="ECO:0000313" key="3">
    <source>
        <dbReference type="EMBL" id="CAF1649016.1"/>
    </source>
</evidence>
<dbReference type="Proteomes" id="UP000681720">
    <property type="component" value="Unassembled WGS sequence"/>
</dbReference>
<feature type="region of interest" description="Disordered" evidence="1">
    <location>
        <begin position="110"/>
        <end position="135"/>
    </location>
</feature>
<dbReference type="EMBL" id="CAJNOV010000280">
    <property type="protein sequence ID" value="CAF1015450.1"/>
    <property type="molecule type" value="Genomic_DNA"/>
</dbReference>
<dbReference type="EMBL" id="CAJNOW010016292">
    <property type="protein sequence ID" value="CAF1649016.1"/>
    <property type="molecule type" value="Genomic_DNA"/>
</dbReference>
<dbReference type="EMBL" id="CAJNRG010016715">
    <property type="protein sequence ID" value="CAF2207898.1"/>
    <property type="molecule type" value="Genomic_DNA"/>
</dbReference>
<evidence type="ECO:0000313" key="9">
    <source>
        <dbReference type="EMBL" id="CAF4120438.1"/>
    </source>
</evidence>
<keyword evidence="13" id="KW-1185">Reference proteome</keyword>
<evidence type="ECO:0000256" key="1">
    <source>
        <dbReference type="SAM" id="MobiDB-lite"/>
    </source>
</evidence>
<name>A0A816TMW0_9BILA</name>
<dbReference type="AlphaFoldDB" id="A0A816TMW0"/>
<dbReference type="EMBL" id="CAJNRF010008652">
    <property type="protein sequence ID" value="CAF2103201.1"/>
    <property type="molecule type" value="Genomic_DNA"/>
</dbReference>
<dbReference type="EMBL" id="CAJOBI010008720">
    <property type="protein sequence ID" value="CAF4120438.1"/>
    <property type="molecule type" value="Genomic_DNA"/>
</dbReference>
<dbReference type="EMBL" id="CAJOBF010005089">
    <property type="protein sequence ID" value="CAF4163458.1"/>
    <property type="molecule type" value="Genomic_DNA"/>
</dbReference>
<dbReference type="Proteomes" id="UP000676336">
    <property type="component" value="Unassembled WGS sequence"/>
</dbReference>
<dbReference type="OrthoDB" id="2109241at2759"/>
<dbReference type="Proteomes" id="UP000663887">
    <property type="component" value="Unassembled WGS sequence"/>
</dbReference>
<protein>
    <submittedName>
        <fullName evidence="4">Uncharacterized protein</fullName>
    </submittedName>
</protein>
<dbReference type="EMBL" id="CAJOBG010001732">
    <property type="protein sequence ID" value="CAF3953870.1"/>
    <property type="molecule type" value="Genomic_DNA"/>
</dbReference>
<accession>A0A816TMW0</accession>
<dbReference type="Proteomes" id="UP000663856">
    <property type="component" value="Unassembled WGS sequence"/>
</dbReference>
<evidence type="ECO:0000313" key="10">
    <source>
        <dbReference type="EMBL" id="CAF4163458.1"/>
    </source>
</evidence>
<organism evidence="4 12">
    <name type="scientific">Rotaria magnacalcarata</name>
    <dbReference type="NCBI Taxonomy" id="392030"/>
    <lineage>
        <taxon>Eukaryota</taxon>
        <taxon>Metazoa</taxon>
        <taxon>Spiralia</taxon>
        <taxon>Gnathifera</taxon>
        <taxon>Rotifera</taxon>
        <taxon>Eurotatoria</taxon>
        <taxon>Bdelloidea</taxon>
        <taxon>Philodinida</taxon>
        <taxon>Philodinidae</taxon>
        <taxon>Rotaria</taxon>
    </lineage>
</organism>
<dbReference type="EMBL" id="CAJOBH010001803">
    <property type="protein sequence ID" value="CAF3874342.1"/>
    <property type="molecule type" value="Genomic_DNA"/>
</dbReference>
<evidence type="ECO:0000313" key="13">
    <source>
        <dbReference type="Proteomes" id="UP000663866"/>
    </source>
</evidence>
<proteinExistence type="predicted"/>
<evidence type="ECO:0000313" key="2">
    <source>
        <dbReference type="EMBL" id="CAF1015450.1"/>
    </source>
</evidence>
<dbReference type="Proteomes" id="UP000663824">
    <property type="component" value="Unassembled WGS sequence"/>
</dbReference>
<evidence type="ECO:0000313" key="11">
    <source>
        <dbReference type="EMBL" id="CAF4679483.1"/>
    </source>
</evidence>
<evidence type="ECO:0000313" key="8">
    <source>
        <dbReference type="EMBL" id="CAF3953870.1"/>
    </source>
</evidence>
<sequence>MLIEVHYGEASVLLVNGNCRPVHILNYIRTHCCLSSTIKLDLCLISNGEPFRLATPEPNFFSTERRRNPAHVHCVLTEIDDDGTYTPLLNDTTLLTNDFLAKLKKATSSKTTPKLVQKPGKPSTNPFDDEGKRRRSLKSVAIAATMMHKNNH</sequence>
<dbReference type="Proteomes" id="UP000681967">
    <property type="component" value="Unassembled WGS sequence"/>
</dbReference>
<dbReference type="EMBL" id="CAJOBJ010121771">
    <property type="protein sequence ID" value="CAF4679483.1"/>
    <property type="molecule type" value="Genomic_DNA"/>
</dbReference>
<reference evidence="4" key="1">
    <citation type="submission" date="2021-02" db="EMBL/GenBank/DDBJ databases">
        <authorList>
            <person name="Nowell W R."/>
        </authorList>
    </citation>
    <scope>NUCLEOTIDE SEQUENCE</scope>
</reference>
<evidence type="ECO:0000313" key="12">
    <source>
        <dbReference type="Proteomes" id="UP000663856"/>
    </source>
</evidence>
<dbReference type="Proteomes" id="UP000663866">
    <property type="component" value="Unassembled WGS sequence"/>
</dbReference>
<evidence type="ECO:0000313" key="5">
    <source>
        <dbReference type="EMBL" id="CAF2207898.1"/>
    </source>
</evidence>
<evidence type="ECO:0000313" key="6">
    <source>
        <dbReference type="EMBL" id="CAF2227158.1"/>
    </source>
</evidence>
<dbReference type="Proteomes" id="UP000663855">
    <property type="component" value="Unassembled WGS sequence"/>
</dbReference>
<dbReference type="Proteomes" id="UP000663834">
    <property type="component" value="Unassembled WGS sequence"/>
</dbReference>
<evidence type="ECO:0000313" key="7">
    <source>
        <dbReference type="EMBL" id="CAF3874342.1"/>
    </source>
</evidence>